<comment type="caution">
    <text evidence="2">The sequence shown here is derived from an EMBL/GenBank/DDBJ whole genome shotgun (WGS) entry which is preliminary data.</text>
</comment>
<evidence type="ECO:0000313" key="3">
    <source>
        <dbReference type="Proteomes" id="UP000298030"/>
    </source>
</evidence>
<name>A0A4Y7TB39_COPMI</name>
<feature type="transmembrane region" description="Helical" evidence="1">
    <location>
        <begin position="15"/>
        <end position="37"/>
    </location>
</feature>
<keyword evidence="3" id="KW-1185">Reference proteome</keyword>
<keyword evidence="1" id="KW-0472">Membrane</keyword>
<dbReference type="EMBL" id="QPFP01000020">
    <property type="protein sequence ID" value="TEB31154.1"/>
    <property type="molecule type" value="Genomic_DNA"/>
</dbReference>
<reference evidence="2 3" key="1">
    <citation type="journal article" date="2019" name="Nat. Ecol. Evol.">
        <title>Megaphylogeny resolves global patterns of mushroom evolution.</title>
        <authorList>
            <person name="Varga T."/>
            <person name="Krizsan K."/>
            <person name="Foldi C."/>
            <person name="Dima B."/>
            <person name="Sanchez-Garcia M."/>
            <person name="Sanchez-Ramirez S."/>
            <person name="Szollosi G.J."/>
            <person name="Szarkandi J.G."/>
            <person name="Papp V."/>
            <person name="Albert L."/>
            <person name="Andreopoulos W."/>
            <person name="Angelini C."/>
            <person name="Antonin V."/>
            <person name="Barry K.W."/>
            <person name="Bougher N.L."/>
            <person name="Buchanan P."/>
            <person name="Buyck B."/>
            <person name="Bense V."/>
            <person name="Catcheside P."/>
            <person name="Chovatia M."/>
            <person name="Cooper J."/>
            <person name="Damon W."/>
            <person name="Desjardin D."/>
            <person name="Finy P."/>
            <person name="Geml J."/>
            <person name="Haridas S."/>
            <person name="Hughes K."/>
            <person name="Justo A."/>
            <person name="Karasinski D."/>
            <person name="Kautmanova I."/>
            <person name="Kiss B."/>
            <person name="Kocsube S."/>
            <person name="Kotiranta H."/>
            <person name="LaButti K.M."/>
            <person name="Lechner B.E."/>
            <person name="Liimatainen K."/>
            <person name="Lipzen A."/>
            <person name="Lukacs Z."/>
            <person name="Mihaltcheva S."/>
            <person name="Morgado L.N."/>
            <person name="Niskanen T."/>
            <person name="Noordeloos M.E."/>
            <person name="Ohm R.A."/>
            <person name="Ortiz-Santana B."/>
            <person name="Ovrebo C."/>
            <person name="Racz N."/>
            <person name="Riley R."/>
            <person name="Savchenko A."/>
            <person name="Shiryaev A."/>
            <person name="Soop K."/>
            <person name="Spirin V."/>
            <person name="Szebenyi C."/>
            <person name="Tomsovsky M."/>
            <person name="Tulloss R.E."/>
            <person name="Uehling J."/>
            <person name="Grigoriev I.V."/>
            <person name="Vagvolgyi C."/>
            <person name="Papp T."/>
            <person name="Martin F.M."/>
            <person name="Miettinen O."/>
            <person name="Hibbett D.S."/>
            <person name="Nagy L.G."/>
        </authorList>
    </citation>
    <scope>NUCLEOTIDE SEQUENCE [LARGE SCALE GENOMIC DNA]</scope>
    <source>
        <strain evidence="2 3">FP101781</strain>
    </source>
</reference>
<proteinExistence type="predicted"/>
<evidence type="ECO:0000256" key="1">
    <source>
        <dbReference type="SAM" id="Phobius"/>
    </source>
</evidence>
<protein>
    <submittedName>
        <fullName evidence="2">Uncharacterized protein</fullName>
    </submittedName>
</protein>
<evidence type="ECO:0000313" key="2">
    <source>
        <dbReference type="EMBL" id="TEB31154.1"/>
    </source>
</evidence>
<dbReference type="Proteomes" id="UP000298030">
    <property type="component" value="Unassembled WGS sequence"/>
</dbReference>
<sequence>MHPSCLLSNPIRPSIHLFPLAVSSCSFLFHLLPLSYLRIDWGNGLWSTGIASNQAVVTSAIHIPGYLPPRLSIPIQPTSDPSRGEERTG</sequence>
<organism evidence="2 3">
    <name type="scientific">Coprinellus micaceus</name>
    <name type="common">Glistening ink-cap mushroom</name>
    <name type="synonym">Coprinus micaceus</name>
    <dbReference type="NCBI Taxonomy" id="71717"/>
    <lineage>
        <taxon>Eukaryota</taxon>
        <taxon>Fungi</taxon>
        <taxon>Dikarya</taxon>
        <taxon>Basidiomycota</taxon>
        <taxon>Agaricomycotina</taxon>
        <taxon>Agaricomycetes</taxon>
        <taxon>Agaricomycetidae</taxon>
        <taxon>Agaricales</taxon>
        <taxon>Agaricineae</taxon>
        <taxon>Psathyrellaceae</taxon>
        <taxon>Coprinellus</taxon>
    </lineage>
</organism>
<dbReference type="AlphaFoldDB" id="A0A4Y7TB39"/>
<keyword evidence="1" id="KW-0812">Transmembrane</keyword>
<accession>A0A4Y7TB39</accession>
<keyword evidence="1" id="KW-1133">Transmembrane helix</keyword>
<gene>
    <name evidence="2" type="ORF">FA13DRAFT_480659</name>
</gene>